<gene>
    <name evidence="8" type="ORF">OM075_04655</name>
</gene>
<feature type="domain" description="Phage shock protein PspC N-terminal" evidence="7">
    <location>
        <begin position="108"/>
        <end position="165"/>
    </location>
</feature>
<dbReference type="AlphaFoldDB" id="A0AAE3SDS7"/>
<dbReference type="RefSeq" id="WP_301189315.1">
    <property type="nucleotide sequence ID" value="NZ_JAPDPJ010000006.1"/>
</dbReference>
<dbReference type="InterPro" id="IPR052027">
    <property type="entry name" value="PspC"/>
</dbReference>
<dbReference type="PANTHER" id="PTHR33885">
    <property type="entry name" value="PHAGE SHOCK PROTEIN C"/>
    <property type="match status" value="1"/>
</dbReference>
<feature type="transmembrane region" description="Helical" evidence="6">
    <location>
        <begin position="293"/>
        <end position="320"/>
    </location>
</feature>
<feature type="transmembrane region" description="Helical" evidence="6">
    <location>
        <begin position="114"/>
        <end position="130"/>
    </location>
</feature>
<reference evidence="8" key="1">
    <citation type="submission" date="2022-10" db="EMBL/GenBank/DDBJ databases">
        <authorList>
            <person name="Yu W.X."/>
        </authorList>
    </citation>
    <scope>NUCLEOTIDE SEQUENCE</scope>
    <source>
        <strain evidence="8">AAT</strain>
    </source>
</reference>
<feature type="transmembrane region" description="Helical" evidence="6">
    <location>
        <begin position="266"/>
        <end position="286"/>
    </location>
</feature>
<keyword evidence="2" id="KW-1003">Cell membrane</keyword>
<evidence type="ECO:0000256" key="3">
    <source>
        <dbReference type="ARBA" id="ARBA00022692"/>
    </source>
</evidence>
<comment type="caution">
    <text evidence="8">The sequence shown here is derived from an EMBL/GenBank/DDBJ whole genome shotgun (WGS) entry which is preliminary data.</text>
</comment>
<keyword evidence="5 6" id="KW-0472">Membrane</keyword>
<dbReference type="PANTHER" id="PTHR33885:SF3">
    <property type="entry name" value="PHAGE SHOCK PROTEIN C"/>
    <property type="match status" value="1"/>
</dbReference>
<accession>A0AAE3SDS7</accession>
<evidence type="ECO:0000256" key="4">
    <source>
        <dbReference type="ARBA" id="ARBA00022989"/>
    </source>
</evidence>
<proteinExistence type="predicted"/>
<evidence type="ECO:0000256" key="5">
    <source>
        <dbReference type="ARBA" id="ARBA00023136"/>
    </source>
</evidence>
<dbReference type="InterPro" id="IPR007168">
    <property type="entry name" value="Phageshock_PspC_N"/>
</dbReference>
<organism evidence="8 9">
    <name type="scientific">Plebeiibacterium sediminum</name>
    <dbReference type="NCBI Taxonomy" id="2992112"/>
    <lineage>
        <taxon>Bacteria</taxon>
        <taxon>Pseudomonadati</taxon>
        <taxon>Bacteroidota</taxon>
        <taxon>Bacteroidia</taxon>
        <taxon>Marinilabiliales</taxon>
        <taxon>Marinilabiliaceae</taxon>
        <taxon>Plebeiibacterium</taxon>
    </lineage>
</organism>
<evidence type="ECO:0000256" key="1">
    <source>
        <dbReference type="ARBA" id="ARBA00004162"/>
    </source>
</evidence>
<dbReference type="EMBL" id="JAPDPJ010000006">
    <property type="protein sequence ID" value="MCW3785743.1"/>
    <property type="molecule type" value="Genomic_DNA"/>
</dbReference>
<comment type="subcellular location">
    <subcellularLocation>
        <location evidence="1">Cell membrane</location>
        <topology evidence="1">Single-pass membrane protein</topology>
    </subcellularLocation>
</comment>
<dbReference type="Pfam" id="PF04024">
    <property type="entry name" value="PspC"/>
    <property type="match status" value="1"/>
</dbReference>
<evidence type="ECO:0000313" key="8">
    <source>
        <dbReference type="EMBL" id="MCW3785743.1"/>
    </source>
</evidence>
<dbReference type="Proteomes" id="UP001209229">
    <property type="component" value="Unassembled WGS sequence"/>
</dbReference>
<protein>
    <submittedName>
        <fullName evidence="8">PspC domain-containing protein</fullName>
    </submittedName>
</protein>
<evidence type="ECO:0000256" key="2">
    <source>
        <dbReference type="ARBA" id="ARBA00022475"/>
    </source>
</evidence>
<evidence type="ECO:0000313" key="9">
    <source>
        <dbReference type="Proteomes" id="UP001209229"/>
    </source>
</evidence>
<evidence type="ECO:0000259" key="7">
    <source>
        <dbReference type="Pfam" id="PF04024"/>
    </source>
</evidence>
<name>A0AAE3SDS7_9BACT</name>
<keyword evidence="4 6" id="KW-1133">Transmembrane helix</keyword>
<feature type="transmembrane region" description="Helical" evidence="6">
    <location>
        <begin position="226"/>
        <end position="246"/>
    </location>
</feature>
<feature type="transmembrane region" description="Helical" evidence="6">
    <location>
        <begin position="136"/>
        <end position="167"/>
    </location>
</feature>
<keyword evidence="3 6" id="KW-0812">Transmembrane</keyword>
<keyword evidence="9" id="KW-1185">Reference proteome</keyword>
<evidence type="ECO:0000256" key="6">
    <source>
        <dbReference type="SAM" id="Phobius"/>
    </source>
</evidence>
<dbReference type="GO" id="GO:0005886">
    <property type="term" value="C:plasma membrane"/>
    <property type="evidence" value="ECO:0007669"/>
    <property type="project" value="UniProtKB-SubCell"/>
</dbReference>
<sequence>MQKTVNINLSGSVFYIDDDAYALLRQYLDKLENYFGNQEEGKEIIHDIESRIAELFNEKLNDKGAVVNMAMVEDVIAKMGQPEDFEEEASEEKETGSYKEEKYYKQKKRLYRDVDNRVLGGVCGGIAAYFNTDPVFVRVLFAILPFLSFGIIIPVYIVLWIIIPAAITTAQKLEMRGENVTIKNIEKAIRNEYEDVKEHFSKVRESKMYRKGESWWNRLTKRDRNIVIVIAVVVGAALLANIFQIHVFNENFVYTTNYHNGFFFNVFHGGGVMGLAIILLIIGLIFRSIFKIVIYLIAFLFIGVLAIKIIGFVMGSVIMLC</sequence>